<evidence type="ECO:0000313" key="3">
    <source>
        <dbReference type="Proteomes" id="UP001214757"/>
    </source>
</evidence>
<protein>
    <recommendedName>
        <fullName evidence="1">Tc toxin complex TcA C-terminal TcB-binding domain-containing protein</fullName>
    </recommendedName>
</protein>
<dbReference type="Proteomes" id="UP001214757">
    <property type="component" value="Unassembled WGS sequence"/>
</dbReference>
<name>A0ABT5MAA6_9GAMM</name>
<feature type="domain" description="Tc toxin complex TcA C-terminal TcB-binding" evidence="1">
    <location>
        <begin position="3"/>
        <end position="56"/>
    </location>
</feature>
<comment type="caution">
    <text evidence="2">The sequence shown here is derived from an EMBL/GenBank/DDBJ whole genome shotgun (WGS) entry which is preliminary data.</text>
</comment>
<organism evidence="2 3">
    <name type="scientific">Xenorhabdus aichiensis</name>
    <dbReference type="NCBI Taxonomy" id="3025874"/>
    <lineage>
        <taxon>Bacteria</taxon>
        <taxon>Pseudomonadati</taxon>
        <taxon>Pseudomonadota</taxon>
        <taxon>Gammaproteobacteria</taxon>
        <taxon>Enterobacterales</taxon>
        <taxon>Morganellaceae</taxon>
        <taxon>Xenorhabdus</taxon>
    </lineage>
</organism>
<dbReference type="InterPro" id="IPR040840">
    <property type="entry name" value="TcA_TcB_BD"/>
</dbReference>
<sequence>MSDDDRYLPFEGTGAISTWTLEFPDKQVINKIFHDPLLPLASWRLKDINIHVHYTAVDGGKQFAKAVKNKVGNK</sequence>
<dbReference type="Pfam" id="PF18276">
    <property type="entry name" value="TcA_TcB_BD"/>
    <property type="match status" value="1"/>
</dbReference>
<keyword evidence="3" id="KW-1185">Reference proteome</keyword>
<evidence type="ECO:0000259" key="1">
    <source>
        <dbReference type="Pfam" id="PF18276"/>
    </source>
</evidence>
<reference evidence="2 3" key="1">
    <citation type="submission" date="2023-02" db="EMBL/GenBank/DDBJ databases">
        <title>Entomopathogenic bacteria.</title>
        <authorList>
            <person name="Machado R.A."/>
        </authorList>
    </citation>
    <scope>NUCLEOTIDE SEQUENCE [LARGE SCALE GENOMIC DNA]</scope>
    <source>
        <strain evidence="2 3">XENO-7</strain>
    </source>
</reference>
<accession>A0ABT5MAA6</accession>
<gene>
    <name evidence="2" type="ORF">PSI22_16440</name>
</gene>
<evidence type="ECO:0000313" key="2">
    <source>
        <dbReference type="EMBL" id="MDC9623186.1"/>
    </source>
</evidence>
<proteinExistence type="predicted"/>
<dbReference type="RefSeq" id="WP_273580688.1">
    <property type="nucleotide sequence ID" value="NZ_JAQRFO010000043.1"/>
</dbReference>
<dbReference type="EMBL" id="JAQRFO010000043">
    <property type="protein sequence ID" value="MDC9623186.1"/>
    <property type="molecule type" value="Genomic_DNA"/>
</dbReference>